<comment type="caution">
    <text evidence="2">The sequence shown here is derived from an EMBL/GenBank/DDBJ whole genome shotgun (WGS) entry which is preliminary data.</text>
</comment>
<dbReference type="Proteomes" id="UP000482487">
    <property type="component" value="Unassembled WGS sequence"/>
</dbReference>
<sequence>MKRLLYVVAIAALGAGFYVADPPSLPAKEVQSSRELTLASAEAQSMVARLAEASMIMRCTEIPQTLDYSGPRPEALFGRP</sequence>
<evidence type="ECO:0000256" key="1">
    <source>
        <dbReference type="SAM" id="SignalP"/>
    </source>
</evidence>
<evidence type="ECO:0000313" key="3">
    <source>
        <dbReference type="Proteomes" id="UP000482487"/>
    </source>
</evidence>
<protein>
    <submittedName>
        <fullName evidence="2">Uncharacterized protein</fullName>
    </submittedName>
</protein>
<dbReference type="OrthoDB" id="5461182at2"/>
<dbReference type="AlphaFoldDB" id="A0A7C9MNS5"/>
<feature type="signal peptide" evidence="1">
    <location>
        <begin position="1"/>
        <end position="20"/>
    </location>
</feature>
<evidence type="ECO:0000313" key="2">
    <source>
        <dbReference type="EMBL" id="MYL82992.1"/>
    </source>
</evidence>
<feature type="chain" id="PRO_5028863457" evidence="1">
    <location>
        <begin position="21"/>
        <end position="80"/>
    </location>
</feature>
<accession>A0A7C9MNS5</accession>
<keyword evidence="3" id="KW-1185">Reference proteome</keyword>
<organism evidence="2 3">
    <name type="scientific">Solidesulfovibrio aerotolerans</name>
    <dbReference type="NCBI Taxonomy" id="295255"/>
    <lineage>
        <taxon>Bacteria</taxon>
        <taxon>Pseudomonadati</taxon>
        <taxon>Thermodesulfobacteriota</taxon>
        <taxon>Desulfovibrionia</taxon>
        <taxon>Desulfovibrionales</taxon>
        <taxon>Desulfovibrionaceae</taxon>
        <taxon>Solidesulfovibrio</taxon>
    </lineage>
</organism>
<name>A0A7C9MNS5_9BACT</name>
<proteinExistence type="predicted"/>
<dbReference type="EMBL" id="WVUD01000009">
    <property type="protein sequence ID" value="MYL82992.1"/>
    <property type="molecule type" value="Genomic_DNA"/>
</dbReference>
<dbReference type="RefSeq" id="WP_160960001.1">
    <property type="nucleotide sequence ID" value="NZ_WVUD01000009.1"/>
</dbReference>
<gene>
    <name evidence="2" type="ORF">GTA51_07565</name>
</gene>
<reference evidence="2 3" key="1">
    <citation type="submission" date="2020-01" db="EMBL/GenBank/DDBJ databases">
        <title>Genome sequence of Desulfovibrio aerotolerans DSM 16695(T).</title>
        <authorList>
            <person name="Karnachuk O."/>
            <person name="Avakyan M."/>
            <person name="Mardanov A."/>
            <person name="Kadnikov V."/>
            <person name="Ravin N."/>
        </authorList>
    </citation>
    <scope>NUCLEOTIDE SEQUENCE [LARGE SCALE GENOMIC DNA]</scope>
    <source>
        <strain evidence="2 3">DSM 16695</strain>
    </source>
</reference>
<keyword evidence="1" id="KW-0732">Signal</keyword>